<dbReference type="GO" id="GO:0043565">
    <property type="term" value="F:sequence-specific DNA binding"/>
    <property type="evidence" value="ECO:0007669"/>
    <property type="project" value="InterPro"/>
</dbReference>
<evidence type="ECO:0000313" key="7">
    <source>
        <dbReference type="Proteomes" id="UP000823633"/>
    </source>
</evidence>
<dbReference type="Proteomes" id="UP000823633">
    <property type="component" value="Unassembled WGS sequence"/>
</dbReference>
<dbReference type="GO" id="GO:0003700">
    <property type="term" value="F:DNA-binding transcription factor activity"/>
    <property type="evidence" value="ECO:0007669"/>
    <property type="project" value="InterPro"/>
</dbReference>
<dbReference type="InterPro" id="IPR009057">
    <property type="entry name" value="Homeodomain-like_sf"/>
</dbReference>
<keyword evidence="4" id="KW-0472">Membrane</keyword>
<dbReference type="PANTHER" id="PTHR43280:SF10">
    <property type="entry name" value="REGULATORY PROTEIN POCR"/>
    <property type="match status" value="1"/>
</dbReference>
<evidence type="ECO:0000256" key="4">
    <source>
        <dbReference type="SAM" id="Phobius"/>
    </source>
</evidence>
<keyword evidence="2" id="KW-0238">DNA-binding</keyword>
<evidence type="ECO:0000256" key="1">
    <source>
        <dbReference type="ARBA" id="ARBA00023015"/>
    </source>
</evidence>
<keyword evidence="4" id="KW-1133">Transmembrane helix</keyword>
<evidence type="ECO:0000259" key="5">
    <source>
        <dbReference type="PROSITE" id="PS01124"/>
    </source>
</evidence>
<dbReference type="Pfam" id="PF12833">
    <property type="entry name" value="HTH_18"/>
    <property type="match status" value="1"/>
</dbReference>
<organism evidence="6 7">
    <name type="scientific">Candidatus Aphodenecus pullistercoris</name>
    <dbReference type="NCBI Taxonomy" id="2840669"/>
    <lineage>
        <taxon>Bacteria</taxon>
        <taxon>Pseudomonadati</taxon>
        <taxon>Spirochaetota</taxon>
        <taxon>Spirochaetia</taxon>
        <taxon>Spirochaetales</taxon>
        <taxon>Candidatus Aphodenecus</taxon>
    </lineage>
</organism>
<proteinExistence type="predicted"/>
<dbReference type="Gene3D" id="1.10.10.60">
    <property type="entry name" value="Homeodomain-like"/>
    <property type="match status" value="2"/>
</dbReference>
<feature type="transmembrane region" description="Helical" evidence="4">
    <location>
        <begin position="414"/>
        <end position="436"/>
    </location>
</feature>
<feature type="transmembrane region" description="Helical" evidence="4">
    <location>
        <begin position="7"/>
        <end position="27"/>
    </location>
</feature>
<dbReference type="PANTHER" id="PTHR43280">
    <property type="entry name" value="ARAC-FAMILY TRANSCRIPTIONAL REGULATOR"/>
    <property type="match status" value="1"/>
</dbReference>
<dbReference type="SUPFAM" id="SSF46689">
    <property type="entry name" value="Homeodomain-like"/>
    <property type="match status" value="1"/>
</dbReference>
<dbReference type="PRINTS" id="PR00032">
    <property type="entry name" value="HTHARAC"/>
</dbReference>
<sequence length="728" mass="83447">MRFRLPFRVGLLVVDLAAIILLSLFNYRVYFVEGRTSYEQNFMDYERNVTYMAFNNIEKQLISVMEIPDMYFSQVAQNDAMLRPQREDIIGEPEHVKSLIDLLYRIRNSYPYLYSMDIYYENTGTALTGFGNLHEVDDLVELNALLPWFSSLDDSLSTQLLPMGVNSYPTSQPVITYVRVIPYASWGNIYVALHILPTAVSAFITEDAIRSFYLSDPDNRMIYAKDDRIGTVLAGALGPEAKTSIDGEDVVLFSYVFPDSGLRYTYLIDFNLFRQLTFSQNRQLTIIFMVSLILNILVLSGLTYLNYIIYRKHIHRFSENAGLPVSGEGIDASLSSMTAQIMNLHHTAESAKELRHINAVRSILLSRMDGSRLYPQVYEKFAGRFVRCCIIESDGREGDLMANMLNEQFRQDNVEGIASVLCTFISPSSVVVLIIVDEELHLLDEMTGKTLSLASDLNVDIGRLAAVDDDGLRESFLSAQEVARYRFLYQTRLLTYDALDLARRRGNGNHVKVVDQLEKDLNSQQTDAFSSHLTTFLDELAHGGYTIQYCLSAVYDIAVAVYGYMLRNQLDTWIVFGYDIREYAKTLGNLELFRDWLVQSVDAIYRALRQRAESVDSDIKQQIGLIINREIENDISLSMIADELGMKPYELSRIFSKIMGKNYIDYIKDKKLMKAVEFLRQGMAVQDIAKRLGYRSPQYFIRIFKENFGTTPYQYRKTVLDSEGEDRQ</sequence>
<comment type="caution">
    <text evidence="6">The sequence shown here is derived from an EMBL/GenBank/DDBJ whole genome shotgun (WGS) entry which is preliminary data.</text>
</comment>
<evidence type="ECO:0000256" key="2">
    <source>
        <dbReference type="ARBA" id="ARBA00023125"/>
    </source>
</evidence>
<evidence type="ECO:0000256" key="3">
    <source>
        <dbReference type="ARBA" id="ARBA00023163"/>
    </source>
</evidence>
<keyword evidence="3" id="KW-0804">Transcription</keyword>
<dbReference type="InterPro" id="IPR018060">
    <property type="entry name" value="HTH_AraC"/>
</dbReference>
<dbReference type="SMART" id="SM00342">
    <property type="entry name" value="HTH_ARAC"/>
    <property type="match status" value="1"/>
</dbReference>
<reference evidence="6" key="2">
    <citation type="journal article" date="2021" name="PeerJ">
        <title>Extensive microbial diversity within the chicken gut microbiome revealed by metagenomics and culture.</title>
        <authorList>
            <person name="Gilroy R."/>
            <person name="Ravi A."/>
            <person name="Getino M."/>
            <person name="Pursley I."/>
            <person name="Horton D.L."/>
            <person name="Alikhan N.F."/>
            <person name="Baker D."/>
            <person name="Gharbi K."/>
            <person name="Hall N."/>
            <person name="Watson M."/>
            <person name="Adriaenssens E.M."/>
            <person name="Foster-Nyarko E."/>
            <person name="Jarju S."/>
            <person name="Secka A."/>
            <person name="Antonio M."/>
            <person name="Oren A."/>
            <person name="Chaudhuri R.R."/>
            <person name="La Ragione R."/>
            <person name="Hildebrand F."/>
            <person name="Pallen M.J."/>
        </authorList>
    </citation>
    <scope>NUCLEOTIDE SEQUENCE</scope>
    <source>
        <strain evidence="6">11167</strain>
    </source>
</reference>
<dbReference type="AlphaFoldDB" id="A0A9D9H9W3"/>
<keyword evidence="1" id="KW-0805">Transcription regulation</keyword>
<reference evidence="6" key="1">
    <citation type="submission" date="2020-10" db="EMBL/GenBank/DDBJ databases">
        <authorList>
            <person name="Gilroy R."/>
        </authorList>
    </citation>
    <scope>NUCLEOTIDE SEQUENCE</scope>
    <source>
        <strain evidence="6">11167</strain>
    </source>
</reference>
<protein>
    <submittedName>
        <fullName evidence="6">Helix-turn-helix transcriptional regulator</fullName>
    </submittedName>
</protein>
<name>A0A9D9H9W3_9SPIR</name>
<dbReference type="InterPro" id="IPR020449">
    <property type="entry name" value="Tscrpt_reg_AraC-type_HTH"/>
</dbReference>
<feature type="transmembrane region" description="Helical" evidence="4">
    <location>
        <begin position="284"/>
        <end position="309"/>
    </location>
</feature>
<feature type="domain" description="HTH araC/xylS-type" evidence="5">
    <location>
        <begin position="621"/>
        <end position="718"/>
    </location>
</feature>
<gene>
    <name evidence="6" type="ORF">IAC42_06070</name>
</gene>
<evidence type="ECO:0000313" key="6">
    <source>
        <dbReference type="EMBL" id="MBO8443309.1"/>
    </source>
</evidence>
<dbReference type="PROSITE" id="PS01124">
    <property type="entry name" value="HTH_ARAC_FAMILY_2"/>
    <property type="match status" value="1"/>
</dbReference>
<keyword evidence="4" id="KW-0812">Transmembrane</keyword>
<accession>A0A9D9H9W3</accession>
<dbReference type="EMBL" id="JADIMU010000040">
    <property type="protein sequence ID" value="MBO8443309.1"/>
    <property type="molecule type" value="Genomic_DNA"/>
</dbReference>